<keyword evidence="1" id="KW-0479">Metal-binding</keyword>
<dbReference type="GO" id="GO:0008484">
    <property type="term" value="F:sulfuric ester hydrolase activity"/>
    <property type="evidence" value="ECO:0007669"/>
    <property type="project" value="TreeGrafter"/>
</dbReference>
<dbReference type="PANTHER" id="PTHR45953:SF1">
    <property type="entry name" value="IDURONATE 2-SULFATASE"/>
    <property type="match status" value="1"/>
</dbReference>
<keyword evidence="3" id="KW-0732">Signal</keyword>
<evidence type="ECO:0000313" key="5">
    <source>
        <dbReference type="EMBL" id="EMI16473.1"/>
    </source>
</evidence>
<feature type="chain" id="PRO_5004070508" evidence="3">
    <location>
        <begin position="18"/>
        <end position="628"/>
    </location>
</feature>
<dbReference type="AlphaFoldDB" id="M5RAE8"/>
<dbReference type="PANTHER" id="PTHR45953">
    <property type="entry name" value="IDURONATE 2-SULFATASE"/>
    <property type="match status" value="1"/>
</dbReference>
<keyword evidence="6" id="KW-1185">Reference proteome</keyword>
<dbReference type="InterPro" id="IPR000917">
    <property type="entry name" value="Sulfatase_N"/>
</dbReference>
<dbReference type="CDD" id="cd16153">
    <property type="entry name" value="sulfatase_like"/>
    <property type="match status" value="1"/>
</dbReference>
<dbReference type="EMBL" id="ANOG01000954">
    <property type="protein sequence ID" value="EMI16473.1"/>
    <property type="molecule type" value="Genomic_DNA"/>
</dbReference>
<feature type="domain" description="Sulfatase N-terminal" evidence="4">
    <location>
        <begin position="30"/>
        <end position="458"/>
    </location>
</feature>
<dbReference type="Pfam" id="PF00884">
    <property type="entry name" value="Sulfatase"/>
    <property type="match status" value="1"/>
</dbReference>
<proteinExistence type="predicted"/>
<accession>M5RAE8</accession>
<dbReference type="GO" id="GO:0005737">
    <property type="term" value="C:cytoplasm"/>
    <property type="evidence" value="ECO:0007669"/>
    <property type="project" value="TreeGrafter"/>
</dbReference>
<dbReference type="PATRIC" id="fig|1265738.3.peg.6595"/>
<gene>
    <name evidence="5" type="ORF">RMSM_06605</name>
</gene>
<dbReference type="Gene3D" id="3.40.720.10">
    <property type="entry name" value="Alkaline Phosphatase, subunit A"/>
    <property type="match status" value="1"/>
</dbReference>
<organism evidence="5 6">
    <name type="scientific">Rhodopirellula maiorica SM1</name>
    <dbReference type="NCBI Taxonomy" id="1265738"/>
    <lineage>
        <taxon>Bacteria</taxon>
        <taxon>Pseudomonadati</taxon>
        <taxon>Planctomycetota</taxon>
        <taxon>Planctomycetia</taxon>
        <taxon>Pirellulales</taxon>
        <taxon>Pirellulaceae</taxon>
        <taxon>Novipirellula</taxon>
    </lineage>
</organism>
<feature type="signal peptide" evidence="3">
    <location>
        <begin position="1"/>
        <end position="17"/>
    </location>
</feature>
<evidence type="ECO:0000313" key="6">
    <source>
        <dbReference type="Proteomes" id="UP000011991"/>
    </source>
</evidence>
<keyword evidence="2" id="KW-0378">Hydrolase</keyword>
<comment type="caution">
    <text evidence="5">The sequence shown here is derived from an EMBL/GenBank/DDBJ whole genome shotgun (WGS) entry which is preliminary data.</text>
</comment>
<dbReference type="Proteomes" id="UP000011991">
    <property type="component" value="Unassembled WGS sequence"/>
</dbReference>
<evidence type="ECO:0000256" key="3">
    <source>
        <dbReference type="SAM" id="SignalP"/>
    </source>
</evidence>
<reference evidence="5 6" key="1">
    <citation type="journal article" date="2013" name="Mar. Genomics">
        <title>Expression of sulfatases in Rhodopirellula baltica and the diversity of sulfatases in the genus Rhodopirellula.</title>
        <authorList>
            <person name="Wegner C.E."/>
            <person name="Richter-Heitmann T."/>
            <person name="Klindworth A."/>
            <person name="Klockow C."/>
            <person name="Richter M."/>
            <person name="Achstetter T."/>
            <person name="Glockner F.O."/>
            <person name="Harder J."/>
        </authorList>
    </citation>
    <scope>NUCLEOTIDE SEQUENCE [LARGE SCALE GENOMIC DNA]</scope>
    <source>
        <strain evidence="5 6">SM1</strain>
    </source>
</reference>
<protein>
    <submittedName>
        <fullName evidence="5">Sulfatase family protein</fullName>
    </submittedName>
</protein>
<dbReference type="RefSeq" id="WP_008706604.1">
    <property type="nucleotide sequence ID" value="NZ_ANOG01000954.1"/>
</dbReference>
<name>M5RAE8_9BACT</name>
<dbReference type="PROSITE" id="PS51257">
    <property type="entry name" value="PROKAR_LIPOPROTEIN"/>
    <property type="match status" value="1"/>
</dbReference>
<sequence length="628" mass="70418">MKFSVILLAVVTGAALACGVSSTPLRGQEPNILWIVTDDQRVDSIAAFNRIRHGESDSRLGHVLSPNVDRLARMGTTFINTFNQNPGCAPSRTLMHTGRYSHHTGVYGFEYYNPIGQSHWRPMVPEILRDKAGYQTLAVGKLGIRAQHFANQKGGTDPPLYQTNLGYRKEFAAQGMVDWNKESKWVKGKPGPKNETFYFADGDQLIWPEFADSASNDRAEIQKRLGLLRHYMPDDEDKQSGSILAGVNPQTGENTRDGSFTRALLDHLAHAGESYTDMLDRPQIGPATDKPLFAYIGFEFPHTPVLPPAEFRERFQNRKYQIPEFSKEEFAAFPPQLKKLYNNSQSDHFTEAEKHQMIADYYAFCAYGDSLVGEAADGFIEFSENQDRPWLILYVCGDHGWRLNHHGMVSKFSHYDTDLHNPIIVVSSDKAKFPAGKVIDEFTEFVDMAPTLLAAAGIDIDDSDYDYLDGRDLAKIAAGALPPRDYIIAEPTWVIGPRAVIRTQDYKFAMKIRPRAGHTMTATTAGKDIKWALTADLKDIEPTLFDLRNDPDEINNVAFDPRYRTVLDALRAKLQNIVLGDGRIEIAWTKTGTNLPVHQSNFAEGANDGLLNVPALQQARDDHRRGNQ</sequence>
<evidence type="ECO:0000256" key="2">
    <source>
        <dbReference type="ARBA" id="ARBA00022801"/>
    </source>
</evidence>
<dbReference type="InterPro" id="IPR017850">
    <property type="entry name" value="Alkaline_phosphatase_core_sf"/>
</dbReference>
<evidence type="ECO:0000256" key="1">
    <source>
        <dbReference type="ARBA" id="ARBA00022723"/>
    </source>
</evidence>
<evidence type="ECO:0000259" key="4">
    <source>
        <dbReference type="Pfam" id="PF00884"/>
    </source>
</evidence>
<dbReference type="SUPFAM" id="SSF53649">
    <property type="entry name" value="Alkaline phosphatase-like"/>
    <property type="match status" value="1"/>
</dbReference>
<dbReference type="GO" id="GO:0046872">
    <property type="term" value="F:metal ion binding"/>
    <property type="evidence" value="ECO:0007669"/>
    <property type="project" value="UniProtKB-KW"/>
</dbReference>
<dbReference type="OrthoDB" id="9803751at2"/>